<reference evidence="2" key="2">
    <citation type="submission" date="2020-09" db="EMBL/GenBank/DDBJ databases">
        <authorList>
            <person name="Sun Q."/>
            <person name="Ohkuma M."/>
        </authorList>
    </citation>
    <scope>NUCLEOTIDE SEQUENCE</scope>
    <source>
        <strain evidence="2">JCM 12580</strain>
    </source>
</reference>
<organism evidence="2 3">
    <name type="scientific">Lentibacillus kapialis</name>
    <dbReference type="NCBI Taxonomy" id="340214"/>
    <lineage>
        <taxon>Bacteria</taxon>
        <taxon>Bacillati</taxon>
        <taxon>Bacillota</taxon>
        <taxon>Bacilli</taxon>
        <taxon>Bacillales</taxon>
        <taxon>Bacillaceae</taxon>
        <taxon>Lentibacillus</taxon>
    </lineage>
</organism>
<keyword evidence="1" id="KW-1133">Transmembrane helix</keyword>
<protein>
    <submittedName>
        <fullName evidence="2">Uncharacterized protein</fullName>
    </submittedName>
</protein>
<feature type="transmembrane region" description="Helical" evidence="1">
    <location>
        <begin position="10"/>
        <end position="27"/>
    </location>
</feature>
<keyword evidence="1" id="KW-0472">Membrane</keyword>
<keyword evidence="3" id="KW-1185">Reference proteome</keyword>
<sequence>MPYNSKKLRLWIPLLLLGLNIISVGFMVEELMGASPPNYGGPLIFLTPVLGLTYKCVV</sequence>
<dbReference type="Proteomes" id="UP000658382">
    <property type="component" value="Unassembled WGS sequence"/>
</dbReference>
<evidence type="ECO:0000313" key="3">
    <source>
        <dbReference type="Proteomes" id="UP000658382"/>
    </source>
</evidence>
<comment type="caution">
    <text evidence="2">The sequence shown here is derived from an EMBL/GenBank/DDBJ whole genome shotgun (WGS) entry which is preliminary data.</text>
</comment>
<dbReference type="AlphaFoldDB" id="A0A917Q2X9"/>
<keyword evidence="1" id="KW-0812">Transmembrane</keyword>
<evidence type="ECO:0000256" key="1">
    <source>
        <dbReference type="SAM" id="Phobius"/>
    </source>
</evidence>
<proteinExistence type="predicted"/>
<name>A0A917Q2X9_9BACI</name>
<gene>
    <name evidence="2" type="ORF">GCM10007063_35200</name>
</gene>
<evidence type="ECO:0000313" key="2">
    <source>
        <dbReference type="EMBL" id="GGK09723.1"/>
    </source>
</evidence>
<reference evidence="2" key="1">
    <citation type="journal article" date="2014" name="Int. J. Syst. Evol. Microbiol.">
        <title>Complete genome sequence of Corynebacterium casei LMG S-19264T (=DSM 44701T), isolated from a smear-ripened cheese.</title>
        <authorList>
            <consortium name="US DOE Joint Genome Institute (JGI-PGF)"/>
            <person name="Walter F."/>
            <person name="Albersmeier A."/>
            <person name="Kalinowski J."/>
            <person name="Ruckert C."/>
        </authorList>
    </citation>
    <scope>NUCLEOTIDE SEQUENCE</scope>
    <source>
        <strain evidence="2">JCM 12580</strain>
    </source>
</reference>
<accession>A0A917Q2X9</accession>
<dbReference type="EMBL" id="BMNQ01000128">
    <property type="protein sequence ID" value="GGK09723.1"/>
    <property type="molecule type" value="Genomic_DNA"/>
</dbReference>